<dbReference type="EMBL" id="JACJVR010000098">
    <property type="protein sequence ID" value="MBB6694684.1"/>
    <property type="molecule type" value="Genomic_DNA"/>
</dbReference>
<dbReference type="SUPFAM" id="SSF49373">
    <property type="entry name" value="Invasin/intimin cell-adhesion fragments"/>
    <property type="match status" value="11"/>
</dbReference>
<feature type="domain" description="Big-1" evidence="2">
    <location>
        <begin position="881"/>
        <end position="973"/>
    </location>
</feature>
<evidence type="ECO:0000313" key="5">
    <source>
        <dbReference type="Proteomes" id="UP000553776"/>
    </source>
</evidence>
<evidence type="ECO:0000256" key="1">
    <source>
        <dbReference type="ARBA" id="ARBA00010116"/>
    </source>
</evidence>
<feature type="domain" description="Big-1" evidence="2">
    <location>
        <begin position="781"/>
        <end position="873"/>
    </location>
</feature>
<dbReference type="PANTHER" id="PTHR39576:SF2">
    <property type="entry name" value="ATTACHING AND EFFACING PROTEIN HOMOLOG-RELATED"/>
    <property type="match status" value="1"/>
</dbReference>
<feature type="domain" description="Big-1" evidence="2">
    <location>
        <begin position="1080"/>
        <end position="1172"/>
    </location>
</feature>
<dbReference type="InterPro" id="IPR008964">
    <property type="entry name" value="Invasin/intimin_cell_adhesion"/>
</dbReference>
<evidence type="ECO:0000259" key="3">
    <source>
        <dbReference type="PROSITE" id="PS51272"/>
    </source>
</evidence>
<dbReference type="PANTHER" id="PTHR39576">
    <property type="entry name" value="ATTACHING AND EFFACING PROTEIN HOMOLOG-RELATED-RELATED"/>
    <property type="match status" value="1"/>
</dbReference>
<feature type="domain" description="Big-1" evidence="2">
    <location>
        <begin position="681"/>
        <end position="773"/>
    </location>
</feature>
<accession>A0A841U9A3</accession>
<dbReference type="GO" id="GO:0009279">
    <property type="term" value="C:cell outer membrane"/>
    <property type="evidence" value="ECO:0007669"/>
    <property type="project" value="TreeGrafter"/>
</dbReference>
<dbReference type="PROSITE" id="PS51272">
    <property type="entry name" value="SLH"/>
    <property type="match status" value="3"/>
</dbReference>
<dbReference type="InterPro" id="IPR025883">
    <property type="entry name" value="Cadherin-like_domain"/>
</dbReference>
<feature type="domain" description="SLH" evidence="3">
    <location>
        <begin position="1828"/>
        <end position="1888"/>
    </location>
</feature>
<dbReference type="InterPro" id="IPR013783">
    <property type="entry name" value="Ig-like_fold"/>
</dbReference>
<proteinExistence type="inferred from homology"/>
<evidence type="ECO:0000313" key="4">
    <source>
        <dbReference type="EMBL" id="MBB6694684.1"/>
    </source>
</evidence>
<dbReference type="InterPro" id="IPR015217">
    <property type="entry name" value="Invasin_dom_3"/>
</dbReference>
<dbReference type="SMART" id="SM00634">
    <property type="entry name" value="BID_1"/>
    <property type="match status" value="11"/>
</dbReference>
<dbReference type="Pfam" id="PF00395">
    <property type="entry name" value="SLH"/>
    <property type="match status" value="3"/>
</dbReference>
<dbReference type="Gene3D" id="2.60.40.10">
    <property type="entry name" value="Immunoglobulins"/>
    <property type="match status" value="11"/>
</dbReference>
<dbReference type="Proteomes" id="UP000553776">
    <property type="component" value="Unassembled WGS sequence"/>
</dbReference>
<reference evidence="4 5" key="1">
    <citation type="submission" date="2020-08" db="EMBL/GenBank/DDBJ databases">
        <title>Cohnella phylogeny.</title>
        <authorList>
            <person name="Dunlap C."/>
        </authorList>
    </citation>
    <scope>NUCLEOTIDE SEQUENCE [LARGE SCALE GENOMIC DNA]</scope>
    <source>
        <strain evidence="4 5">DSM 25239</strain>
    </source>
</reference>
<comment type="similarity">
    <text evidence="1">Belongs to the intimin/invasin family.</text>
</comment>
<organism evidence="4 5">
    <name type="scientific">Cohnella xylanilytica</name>
    <dbReference type="NCBI Taxonomy" id="557555"/>
    <lineage>
        <taxon>Bacteria</taxon>
        <taxon>Bacillati</taxon>
        <taxon>Bacillota</taxon>
        <taxon>Bacilli</taxon>
        <taxon>Bacillales</taxon>
        <taxon>Paenibacillaceae</taxon>
        <taxon>Cohnella</taxon>
    </lineage>
</organism>
<feature type="domain" description="Big-1" evidence="2">
    <location>
        <begin position="181"/>
        <end position="273"/>
    </location>
</feature>
<feature type="domain" description="Big-1" evidence="2">
    <location>
        <begin position="981"/>
        <end position="1073"/>
    </location>
</feature>
<name>A0A841U9A3_9BACL</name>
<dbReference type="PROSITE" id="PS51127">
    <property type="entry name" value="BIG1"/>
    <property type="match status" value="9"/>
</dbReference>
<gene>
    <name evidence="4" type="ORF">H7B90_25125</name>
</gene>
<dbReference type="Pfam" id="PF12733">
    <property type="entry name" value="Cadherin-like"/>
    <property type="match status" value="1"/>
</dbReference>
<dbReference type="Pfam" id="PF02369">
    <property type="entry name" value="Big_1"/>
    <property type="match status" value="1"/>
</dbReference>
<dbReference type="Pfam" id="PF09134">
    <property type="entry name" value="Invasin_D3"/>
    <property type="match status" value="10"/>
</dbReference>
<dbReference type="InterPro" id="IPR051715">
    <property type="entry name" value="Intimin-Invasin_domain"/>
</dbReference>
<feature type="domain" description="SLH" evidence="3">
    <location>
        <begin position="1760"/>
        <end position="1820"/>
    </location>
</feature>
<feature type="domain" description="Big-1" evidence="2">
    <location>
        <begin position="381"/>
        <end position="473"/>
    </location>
</feature>
<dbReference type="InterPro" id="IPR003344">
    <property type="entry name" value="Big_1_dom"/>
</dbReference>
<keyword evidence="5" id="KW-1185">Reference proteome</keyword>
<dbReference type="InterPro" id="IPR001119">
    <property type="entry name" value="SLH_dom"/>
</dbReference>
<feature type="domain" description="Big-1" evidence="2">
    <location>
        <begin position="581"/>
        <end position="673"/>
    </location>
</feature>
<sequence length="1888" mass="189742">MKAFYGIRRGLVMLLALLLVMETLPVGHARADGTAVLDQAQESYYGNVWVNADTSRYQTFTPAIAGTLSRIEIAVFDSFGAPGDIKVSLYKESDQSTAIATAQAAMLGPGWTSVDFGGNAPYLKRGTMYRMVVSTQNGGSSGIGWYLSSSDVYAGGFSAAFGRDFAFRTYMVRDDSLSLTESAIASSSPSLAADGASTATVTVTVKDAQGNVMTGGGATVVIGTDKGTIGPTTDNHDGTYTATLKAPTTLGTATVSAMVNGSALASTASVAFVPGPPSAAKSTIETADTSLAADGVSTTLVTVRLKDAQGHALTSGGAAVVIATDKGTIGPTTDNHDGTYTATLKAPTTLGSAIVSAKVGGTALTSTASVTFTVGAPSVATSTIEAADAALVADGVSTTLVTVRLKDAQGHALTSGGASVVIAADKGTVGPTADKGDGTYTATLKAPTALGSAIVSAKVGGTALTSTASVAFTVGTPSVTTSTIETADAALVADGVSTTLVTVRLKDAQGHALTSGGASVVIAADKGTVGPTADKGDGTYTATLKAPTALGSAIVSAKVGGTALTSTASVAFTVGTPSVTTSTIETADAALVADGVSTTLVTVRLKDAQGHALTTGGSSVVINADKGTIGPTADKGDGTYTATLKAPTELGSAIVSAKVGGVALTSTASVTFTVGSPSAITSSIEAADAELTADGTSTTTITIKLKDAQGHDLTAGGATVVIGTDKGAIGPTTDNHDGTYTATLTSPTELGSAIVSAKVGGVALTSTANVTFTVGTPSVAASTIEAADSELTADGTSTTTITVKLKDAQGHDLTAGGAKVVISTDKGTISVTTDNHDGTYTATLTAPTNLGIATVSATVGGTALTSTASVTFTVGAPSVTTSTIEAADAELTADGTSTTMISVKLKDAQGHDLTAGGTKVVISTDKGTISATTDNHDGTYTATLTAPTELGTATISATVGGAALDSTASVTFTAGAPSVTTSTIEAADAELMADGTSTTTITVQLKDAQGHDLKAGGAKVVISTDKGTISATTDNHDGTYTATLTAPTTIGIAKVNAAVDGIALTATAEVRFVAGLPTEDGSIEAVDAELTADGTSTTTITVKLKDAQGHDLTTGGAAVAISTDKGTISTTADNQDGTYTATLTAPTELGTATISASVGGAKLKATTEVRFVPGSPSSSSSTVTASDLVVRADGVSKAEIVVTLKDGYEHALPGQRVKLQAQGGSSVTDPEFQLTDENGRAVFTATDAIAEEVTFAAMEETSATALEQTVTIRFAYDVPPVIDFSIDPAEPTFGAVTVTVAASVSGESNRLSALKWAPGSQSLAFFESGGTAFEDRFVVTANGIYSVYAADAAGNANVRTIEIGNIVPLSGDANLSGWQLTGTGGTIAFEFDPGAASQTAKVRPSIRGLKMLLTTANDYSEVFVNGERVDAGEWTGEYALKTGKNKFEVAVQAQDGTSKTYLLTVVRAPAATGGSSPATESPPPANDSFVITINELGVSGTAKRNAGEGGRTTLEVQADTASLKKALEATAAGGTGDFGFSIGEAADSIVLTLPGEAVALLSEKARAIVLNTRDGQYKLPLEELGRIGGQGAQLAIEIGRDAATAGLREAADKEGIRLLSNPVHFRVFSGTEEITGFSRYATSRIDAAADGNPATTVMIWDERLGMRPVPTEFAEAGGRKVAIIRSLANGEFVLVAKPSALVDIQGHWAAEEIRDLNERMIVQGADGGRFVPDAEVTRAELAAMLVRALGLPQGEAGQPSYGDVGESSWYRGAVAAAGRYGVMGGLRDGTFAPEREVTRQEAVVAFVRALKLANPDSLAGESGKKVSLSAYADGGKVEGWAREAFGIALEAGLVNGYGGELLPDKPLTRAETAALLYRLLRIAGFIDG</sequence>
<comment type="caution">
    <text evidence="4">The sequence shown here is derived from an EMBL/GenBank/DDBJ whole genome shotgun (WGS) entry which is preliminary data.</text>
</comment>
<evidence type="ECO:0000259" key="2">
    <source>
        <dbReference type="PROSITE" id="PS51127"/>
    </source>
</evidence>
<dbReference type="RefSeq" id="WP_185138646.1">
    <property type="nucleotide sequence ID" value="NZ_JACJVR010000098.1"/>
</dbReference>
<feature type="domain" description="SLH" evidence="3">
    <location>
        <begin position="1696"/>
        <end position="1759"/>
    </location>
</feature>
<protein>
    <submittedName>
        <fullName evidence="4">Ig-like domain-containing protein</fullName>
    </submittedName>
</protein>
<feature type="domain" description="Big-1" evidence="2">
    <location>
        <begin position="281"/>
        <end position="373"/>
    </location>
</feature>